<feature type="compositionally biased region" description="Pro residues" evidence="3">
    <location>
        <begin position="447"/>
        <end position="456"/>
    </location>
</feature>
<dbReference type="PANTHER" id="PTHR31342:SF16">
    <property type="entry name" value="TALIN_MIDDLE DOMAIN-CONTAINING PROTEIN"/>
    <property type="match status" value="1"/>
</dbReference>
<name>A0A6A4Q053_LUPAL</name>
<evidence type="ECO:0000256" key="1">
    <source>
        <dbReference type="ARBA" id="ARBA00023054"/>
    </source>
</evidence>
<dbReference type="AlphaFoldDB" id="A0A6A4Q053"/>
<evidence type="ECO:0008006" key="6">
    <source>
        <dbReference type="Google" id="ProtNLM"/>
    </source>
</evidence>
<feature type="coiled-coil region" evidence="2">
    <location>
        <begin position="687"/>
        <end position="714"/>
    </location>
</feature>
<feature type="compositionally biased region" description="Pro residues" evidence="3">
    <location>
        <begin position="358"/>
        <end position="383"/>
    </location>
</feature>
<proteinExistence type="predicted"/>
<comment type="caution">
    <text evidence="4">The sequence shown here is derived from an EMBL/GenBank/DDBJ whole genome shotgun (WGS) entry which is preliminary data.</text>
</comment>
<dbReference type="EMBL" id="WOCE01000009">
    <property type="protein sequence ID" value="KAE9607198.1"/>
    <property type="molecule type" value="Genomic_DNA"/>
</dbReference>
<accession>A0A6A4Q053</accession>
<evidence type="ECO:0000256" key="2">
    <source>
        <dbReference type="SAM" id="Coils"/>
    </source>
</evidence>
<feature type="region of interest" description="Disordered" evidence="3">
    <location>
        <begin position="329"/>
        <end position="434"/>
    </location>
</feature>
<gene>
    <name evidence="4" type="ORF">Lalb_Chr09g0327531</name>
</gene>
<organism evidence="4 5">
    <name type="scientific">Lupinus albus</name>
    <name type="common">White lupine</name>
    <name type="synonym">Lupinus termis</name>
    <dbReference type="NCBI Taxonomy" id="3870"/>
    <lineage>
        <taxon>Eukaryota</taxon>
        <taxon>Viridiplantae</taxon>
        <taxon>Streptophyta</taxon>
        <taxon>Embryophyta</taxon>
        <taxon>Tracheophyta</taxon>
        <taxon>Spermatophyta</taxon>
        <taxon>Magnoliopsida</taxon>
        <taxon>eudicotyledons</taxon>
        <taxon>Gunneridae</taxon>
        <taxon>Pentapetalae</taxon>
        <taxon>rosids</taxon>
        <taxon>fabids</taxon>
        <taxon>Fabales</taxon>
        <taxon>Fabaceae</taxon>
        <taxon>Papilionoideae</taxon>
        <taxon>50 kb inversion clade</taxon>
        <taxon>genistoids sensu lato</taxon>
        <taxon>core genistoids</taxon>
        <taxon>Genisteae</taxon>
        <taxon>Lupinus</taxon>
    </lineage>
</organism>
<evidence type="ECO:0000313" key="4">
    <source>
        <dbReference type="EMBL" id="KAE9607198.1"/>
    </source>
</evidence>
<dbReference type="Proteomes" id="UP000447434">
    <property type="component" value="Chromosome 9"/>
</dbReference>
<dbReference type="SUPFAM" id="SSF101447">
    <property type="entry name" value="Formin homology 2 domain (FH2 domain)"/>
    <property type="match status" value="1"/>
</dbReference>
<evidence type="ECO:0000256" key="3">
    <source>
        <dbReference type="SAM" id="MobiDB-lite"/>
    </source>
</evidence>
<sequence length="806" mass="88676">MASVGFCGLKPLLFRRKTGSTPTRAFEILKGSFSPKRSSKSHNKENGESMELSFVGADQLILMVEIHKKIFAFRDIMDLDPCNSSASLREVVLKTLQDLQRLYPGIIRKNEVSKMKDKSIDQAMAYFCEALKSLGESWMMNNDWMEKLNILLPSCKDKSNMRNLGETMLVTLDSLMKLASERFDTMEEDELKKEYSPRNSSFGKLIIRSSSNTDSNYSYCSSPNTPKSVLPELMKSSARAGESPRSSSCGSPLLYSLRVQAVGKLNPIDVKRLSFHMSPTHIGLQNSTHASDTSEDLVFDLDTMEDSDSIITHDVVKKTPKLQGIGEMEILPLSPRTTLQSQSPKFEQKTSPLQQEPLPVPPPMIQTSTVPPPPPPPPPPPKPSIMVMPKTIPQPPPPPPTMTKTVPLPPPLPTRPFLQPNLAVPPPPPPPPPPSVLNLKQVEIAVRPPPPPPMPMGPGSAAVAAPPPPPPMPMGSGAAVAAAPPPPPPGPLKGGSVPPMATPRGIGGAAPPPPPPGVERSLRPKATTKLKRSTQLGNLYRTLKGKVEGSSLNGKPSAGRKCAIGGASNGGGKQGMADALAEITKRSSYFQQIEEDVQKYTKEIINLRSTITDFKTKDLTELSKFHKDVETILENLTDESQVLSRFEGFPTKKLEAVRMAAALYNKLDSIFTELHNWNVVPPVGQLLDKVEHYFNKIKTELDALERTKDEEAKKFKGHNIEFDFQILIKIKEAMVDISSGCMELAIKEKRDDTDKDGEPKKEYGKLLWRVFQFAFRVYTFAGGHDDRADNLTRELAQEIQSDQNHP</sequence>
<feature type="compositionally biased region" description="Polar residues" evidence="3">
    <location>
        <begin position="335"/>
        <end position="351"/>
    </location>
</feature>
<reference evidence="5" key="1">
    <citation type="journal article" date="2020" name="Nat. Commun.">
        <title>Genome sequence of the cluster root forming white lupin.</title>
        <authorList>
            <person name="Hufnagel B."/>
            <person name="Marques A."/>
            <person name="Soriano A."/>
            <person name="Marques L."/>
            <person name="Divol F."/>
            <person name="Doumas P."/>
            <person name="Sallet E."/>
            <person name="Mancinotti D."/>
            <person name="Carrere S."/>
            <person name="Marande W."/>
            <person name="Arribat S."/>
            <person name="Keller J."/>
            <person name="Huneau C."/>
            <person name="Blein T."/>
            <person name="Aime D."/>
            <person name="Laguerre M."/>
            <person name="Taylor J."/>
            <person name="Schubert V."/>
            <person name="Nelson M."/>
            <person name="Geu-Flores F."/>
            <person name="Crespi M."/>
            <person name="Gallardo-Guerrero K."/>
            <person name="Delaux P.-M."/>
            <person name="Salse J."/>
            <person name="Berges H."/>
            <person name="Guyot R."/>
            <person name="Gouzy J."/>
            <person name="Peret B."/>
        </authorList>
    </citation>
    <scope>NUCLEOTIDE SEQUENCE [LARGE SCALE GENOMIC DNA]</scope>
    <source>
        <strain evidence="5">cv. Amiga</strain>
    </source>
</reference>
<keyword evidence="5" id="KW-1185">Reference proteome</keyword>
<dbReference type="InterPro" id="IPR040265">
    <property type="entry name" value="CHUP1/IPGA1-like"/>
</dbReference>
<feature type="compositionally biased region" description="Pro residues" evidence="3">
    <location>
        <begin position="423"/>
        <end position="434"/>
    </location>
</feature>
<keyword evidence="1 2" id="KW-0175">Coiled coil</keyword>
<dbReference type="PANTHER" id="PTHR31342">
    <property type="entry name" value="PROTEIN CHUP1, CHLOROPLASTIC"/>
    <property type="match status" value="1"/>
</dbReference>
<feature type="region of interest" description="Disordered" evidence="3">
    <location>
        <begin position="447"/>
        <end position="535"/>
    </location>
</feature>
<dbReference type="OrthoDB" id="2020598at2759"/>
<feature type="compositionally biased region" description="Pro residues" evidence="3">
    <location>
        <begin position="392"/>
        <end position="414"/>
    </location>
</feature>
<protein>
    <recommendedName>
        <fullName evidence="6">Hydroxyproline-rich glycoprotein family protein</fullName>
    </recommendedName>
</protein>
<evidence type="ECO:0000313" key="5">
    <source>
        <dbReference type="Proteomes" id="UP000447434"/>
    </source>
</evidence>